<evidence type="ECO:0000313" key="1">
    <source>
        <dbReference type="EMBL" id="QUN06895.1"/>
    </source>
</evidence>
<protein>
    <recommendedName>
        <fullName evidence="3">Glycosyl transferase family 1 domain-containing protein</fullName>
    </recommendedName>
</protein>
<dbReference type="EMBL" id="CP073587">
    <property type="protein sequence ID" value="QUN06895.1"/>
    <property type="molecule type" value="Genomic_DNA"/>
</dbReference>
<dbReference type="RefSeq" id="WP_212595902.1">
    <property type="nucleotide sequence ID" value="NZ_CP073587.1"/>
</dbReference>
<evidence type="ECO:0008006" key="3">
    <source>
        <dbReference type="Google" id="ProtNLM"/>
    </source>
</evidence>
<organism evidence="1 2">
    <name type="scientific">Shewanella yunxiaonensis</name>
    <dbReference type="NCBI Taxonomy" id="2829809"/>
    <lineage>
        <taxon>Bacteria</taxon>
        <taxon>Pseudomonadati</taxon>
        <taxon>Pseudomonadota</taxon>
        <taxon>Gammaproteobacteria</taxon>
        <taxon>Alteromonadales</taxon>
        <taxon>Shewanellaceae</taxon>
        <taxon>Shewanella</taxon>
    </lineage>
</organism>
<sequence length="368" mass="43102">MKVCVVSPFFVDDKSISRPAFVRDTLLNHSNDVVVLTSDFSHQLKRRVHFDSDKIITVRTLNYSNNKSVFRFASHFFLAIFLFLKAVKISRGIDVFYVTAPFAFTALLIKIFIRKKVIVDIIDYWPYSLPFKKNYLTSPFLKVWHFFNFLCFKMSDFTISLSSTFLSLAKVDLKYQILFGTNSKFVLHHDVSDKKISILYLGNIGELYDFESLISLFEKYPEKYVFEIVGSGDRLDWLKLELERIGVEHRFHGVVYCENSLKKIASKCHFGFNGYLKTNASFSYKALSYFSYGLPIINSMRGDIFNYVEMYNLGINYQQDSNLSLEKAILNYDYSSCLTQNVRRFFIENLEQSKIEMKIIKVFEELYD</sequence>
<dbReference type="Gene3D" id="3.40.50.2000">
    <property type="entry name" value="Glycogen Phosphorylase B"/>
    <property type="match status" value="1"/>
</dbReference>
<reference evidence="1 2" key="1">
    <citation type="submission" date="2021-04" db="EMBL/GenBank/DDBJ databases">
        <title>Novel species identification of genus Shewanella.</title>
        <authorList>
            <person name="Liu G."/>
        </authorList>
    </citation>
    <scope>NUCLEOTIDE SEQUENCE [LARGE SCALE GENOMIC DNA]</scope>
    <source>
        <strain evidence="1 2">FJAT-54481</strain>
    </source>
</reference>
<gene>
    <name evidence="1" type="ORF">KDN34_05460</name>
</gene>
<accession>A0ABX7YW71</accession>
<proteinExistence type="predicted"/>
<name>A0ABX7YW71_9GAMM</name>
<keyword evidence="2" id="KW-1185">Reference proteome</keyword>
<evidence type="ECO:0000313" key="2">
    <source>
        <dbReference type="Proteomes" id="UP000679575"/>
    </source>
</evidence>
<dbReference type="SUPFAM" id="SSF53756">
    <property type="entry name" value="UDP-Glycosyltransferase/glycogen phosphorylase"/>
    <property type="match status" value="1"/>
</dbReference>
<dbReference type="Proteomes" id="UP000679575">
    <property type="component" value="Chromosome"/>
</dbReference>